<dbReference type="RefSeq" id="WP_148456448.1">
    <property type="nucleotide sequence ID" value="NZ_VSFC01000052.1"/>
</dbReference>
<sequence length="167" mass="19681">MKIIKISLLVIALSLFAFTTIHKYYVSVTQIEYVKEKESVQIISRIFIDDLEDVLQLRYKEDLIIKKENEAPEVNLFIEKYLKGKLTIIINGEEKPINFLGKEFDNDIVICYLEIEDIKEIKTFEIQNLVLFDLYAEQQNIIRTKINSKNKSFILIKENDKGLLNFK</sequence>
<comment type="caution">
    <text evidence="1">The sequence shown here is derived from an EMBL/GenBank/DDBJ whole genome shotgun (WGS) entry which is preliminary data.</text>
</comment>
<keyword evidence="2" id="KW-1185">Reference proteome</keyword>
<dbReference type="EMBL" id="VSFC01000052">
    <property type="protein sequence ID" value="TYA53213.1"/>
    <property type="molecule type" value="Genomic_DNA"/>
</dbReference>
<gene>
    <name evidence="1" type="ORF">FVF61_11230</name>
</gene>
<accession>A0A5D0G278</accession>
<protein>
    <submittedName>
        <fullName evidence="1">Peptidase E</fullName>
    </submittedName>
</protein>
<dbReference type="InterPro" id="IPR046525">
    <property type="entry name" value="DUF6702"/>
</dbReference>
<dbReference type="OrthoDB" id="5735516at2"/>
<evidence type="ECO:0000313" key="1">
    <source>
        <dbReference type="EMBL" id="TYA53213.1"/>
    </source>
</evidence>
<organism evidence="1 2">
    <name type="scientific">Formosa maritima</name>
    <dbReference type="NCBI Taxonomy" id="2592046"/>
    <lineage>
        <taxon>Bacteria</taxon>
        <taxon>Pseudomonadati</taxon>
        <taxon>Bacteroidota</taxon>
        <taxon>Flavobacteriia</taxon>
        <taxon>Flavobacteriales</taxon>
        <taxon>Flavobacteriaceae</taxon>
        <taxon>Formosa</taxon>
    </lineage>
</organism>
<dbReference type="Pfam" id="PF20420">
    <property type="entry name" value="DUF6702"/>
    <property type="match status" value="1"/>
</dbReference>
<reference evidence="1 2" key="1">
    <citation type="submission" date="2019-08" db="EMBL/GenBank/DDBJ databases">
        <title>Formosa sediminis sp. nov., isolated from marine sediment.</title>
        <authorList>
            <person name="Cao W.R."/>
        </authorList>
    </citation>
    <scope>NUCLEOTIDE SEQUENCE [LARGE SCALE GENOMIC DNA]</scope>
    <source>
        <strain evidence="1 2">1494</strain>
    </source>
</reference>
<dbReference type="AlphaFoldDB" id="A0A5D0G278"/>
<evidence type="ECO:0000313" key="2">
    <source>
        <dbReference type="Proteomes" id="UP000324550"/>
    </source>
</evidence>
<proteinExistence type="predicted"/>
<dbReference type="Proteomes" id="UP000324550">
    <property type="component" value="Unassembled WGS sequence"/>
</dbReference>
<name>A0A5D0G278_9FLAO</name>